<dbReference type="Gene3D" id="2.60.120.1250">
    <property type="entry name" value="Peptidase M60, enhancin-like domain 1"/>
    <property type="match status" value="1"/>
</dbReference>
<name>A0A382CXE7_9ZZZZ</name>
<dbReference type="InterPro" id="IPR051244">
    <property type="entry name" value="TCAF"/>
</dbReference>
<dbReference type="Pfam" id="PF17291">
    <property type="entry name" value="M60-like_N"/>
    <property type="match status" value="1"/>
</dbReference>
<proteinExistence type="predicted"/>
<feature type="non-terminal residue" evidence="2">
    <location>
        <position position="1"/>
    </location>
</feature>
<dbReference type="Pfam" id="PF13402">
    <property type="entry name" value="Peptidase_M60"/>
    <property type="match status" value="1"/>
</dbReference>
<dbReference type="PROSITE" id="PS51723">
    <property type="entry name" value="PEPTIDASE_M60"/>
    <property type="match status" value="1"/>
</dbReference>
<dbReference type="InterPro" id="IPR035423">
    <property type="entry name" value="M60-like_N"/>
</dbReference>
<accession>A0A382CXE7</accession>
<dbReference type="PANTHER" id="PTHR15730">
    <property type="entry name" value="EXPERIMENTAL AUTOIMMUNE PROSTATITIS ANTIGEN 2-RELATED"/>
    <property type="match status" value="1"/>
</dbReference>
<protein>
    <recommendedName>
        <fullName evidence="1">Peptidase M60 domain-containing protein</fullName>
    </recommendedName>
</protein>
<feature type="domain" description="Peptidase M60" evidence="1">
    <location>
        <begin position="138"/>
        <end position="443"/>
    </location>
</feature>
<dbReference type="PANTHER" id="PTHR15730:SF5">
    <property type="entry name" value="SI:CH211-210B2.2-RELATED"/>
    <property type="match status" value="1"/>
</dbReference>
<sequence>DVHRIYKNMTVWLWNTLQFSYDSSKEDELGFKVFTEFLNCYSNDQHGGNTTCPASLKKELQDNNMIYGTGNYENMMNPSYPVHFKEKPLTRLMLGRSYWDLNIKVDLRVYPGEPTSKSGGGGNIVLNFTGKGAGAGTGNLQTTGQWAVAHQEFTASVDSDQPVTIIIGLNDDLTALEKHEKYMQRPPRISKRFTLNKGAINQSNTYTVPYGGLIYVSTGEDNITLTLSNTVKAPWYKLSPDGTGSWVNPKDSPAPLGEIESKTFIYTSAKKNLQAGDTYVKKFAEELDTFSADLNDFYARDEGADGNLNRKSTDSSIPNHKHRLVNDRAISKGGAHSGYPVMWINFDQESTKIAQNPLNSWTLWHEVGHNAAEFPFAINGAGEVVNNLLGLYMQDKYLKKMNRVERSLRIVKDQIEAETGHVWGAVGGGIRLLMFAQIKIWAEKKFNINDWYGGSLPSWYDQTDGMKGWNLFKFMHRMTRNENDPAIQLKGANKCYGQNLNVNDRFMLCTSYAAQKDFTDFFVKWNPGSQANLVPGETEPIYIGGITEAGKSAVKALNLPKPDLDPISIKSL</sequence>
<dbReference type="SMART" id="SM01276">
    <property type="entry name" value="M60-like"/>
    <property type="match status" value="1"/>
</dbReference>
<dbReference type="InterPro" id="IPR042279">
    <property type="entry name" value="Pep_M60_3"/>
</dbReference>
<evidence type="ECO:0000313" key="2">
    <source>
        <dbReference type="EMBL" id="SVB30529.1"/>
    </source>
</evidence>
<organism evidence="2">
    <name type="scientific">marine metagenome</name>
    <dbReference type="NCBI Taxonomy" id="408172"/>
    <lineage>
        <taxon>unclassified sequences</taxon>
        <taxon>metagenomes</taxon>
        <taxon>ecological metagenomes</taxon>
    </lineage>
</organism>
<dbReference type="Gene3D" id="3.40.390.80">
    <property type="entry name" value="Peptidase M60, enhancin-like domain 2"/>
    <property type="match status" value="1"/>
</dbReference>
<dbReference type="InterPro" id="IPR031161">
    <property type="entry name" value="Peptidase_M60_dom"/>
</dbReference>
<dbReference type="AlphaFoldDB" id="A0A382CXE7"/>
<dbReference type="Gene3D" id="1.10.390.30">
    <property type="entry name" value="Peptidase M60, enhancin-like domain 3"/>
    <property type="match status" value="1"/>
</dbReference>
<reference evidence="2" key="1">
    <citation type="submission" date="2018-05" db="EMBL/GenBank/DDBJ databases">
        <authorList>
            <person name="Lanie J.A."/>
            <person name="Ng W.-L."/>
            <person name="Kazmierczak K.M."/>
            <person name="Andrzejewski T.M."/>
            <person name="Davidsen T.M."/>
            <person name="Wayne K.J."/>
            <person name="Tettelin H."/>
            <person name="Glass J.I."/>
            <person name="Rusch D."/>
            <person name="Podicherti R."/>
            <person name="Tsui H.-C.T."/>
            <person name="Winkler M.E."/>
        </authorList>
    </citation>
    <scope>NUCLEOTIDE SEQUENCE</scope>
</reference>
<evidence type="ECO:0000259" key="1">
    <source>
        <dbReference type="PROSITE" id="PS51723"/>
    </source>
</evidence>
<gene>
    <name evidence="2" type="ORF">METZ01_LOCUS183383</name>
</gene>
<dbReference type="EMBL" id="UINC01036487">
    <property type="protein sequence ID" value="SVB30529.1"/>
    <property type="molecule type" value="Genomic_DNA"/>
</dbReference>